<keyword evidence="6" id="KW-1185">Reference proteome</keyword>
<evidence type="ECO:0000256" key="3">
    <source>
        <dbReference type="SAM" id="SignalP"/>
    </source>
</evidence>
<feature type="coiled-coil region" evidence="1">
    <location>
        <begin position="155"/>
        <end position="202"/>
    </location>
</feature>
<dbReference type="Pfam" id="PF14257">
    <property type="entry name" value="DUF4349"/>
    <property type="match status" value="1"/>
</dbReference>
<evidence type="ECO:0000313" key="5">
    <source>
        <dbReference type="EMBL" id="MDR6969168.1"/>
    </source>
</evidence>
<evidence type="ECO:0000313" key="6">
    <source>
        <dbReference type="Proteomes" id="UP001255185"/>
    </source>
</evidence>
<keyword evidence="3" id="KW-0732">Signal</keyword>
<keyword evidence="2" id="KW-1133">Transmembrane helix</keyword>
<gene>
    <name evidence="5" type="ORF">J2X31_003195</name>
</gene>
<dbReference type="Proteomes" id="UP001255185">
    <property type="component" value="Unassembled WGS sequence"/>
</dbReference>
<feature type="chain" id="PRO_5045332175" description="DUF4349 domain-containing protein" evidence="3">
    <location>
        <begin position="22"/>
        <end position="273"/>
    </location>
</feature>
<feature type="transmembrane region" description="Helical" evidence="2">
    <location>
        <begin position="244"/>
        <end position="265"/>
    </location>
</feature>
<comment type="caution">
    <text evidence="5">The sequence shown here is derived from an EMBL/GenBank/DDBJ whole genome shotgun (WGS) entry which is preliminary data.</text>
</comment>
<keyword evidence="2" id="KW-0472">Membrane</keyword>
<evidence type="ECO:0000256" key="1">
    <source>
        <dbReference type="SAM" id="Coils"/>
    </source>
</evidence>
<evidence type="ECO:0000256" key="2">
    <source>
        <dbReference type="SAM" id="Phobius"/>
    </source>
</evidence>
<reference evidence="5 6" key="1">
    <citation type="submission" date="2023-07" db="EMBL/GenBank/DDBJ databases">
        <title>Sorghum-associated microbial communities from plants grown in Nebraska, USA.</title>
        <authorList>
            <person name="Schachtman D."/>
        </authorList>
    </citation>
    <scope>NUCLEOTIDE SEQUENCE [LARGE SCALE GENOMIC DNA]</scope>
    <source>
        <strain evidence="5 6">3773</strain>
    </source>
</reference>
<keyword evidence="1" id="KW-0175">Coiled coil</keyword>
<feature type="domain" description="DUF4349" evidence="4">
    <location>
        <begin position="60"/>
        <end position="265"/>
    </location>
</feature>
<accession>A0ABU1TTG4</accession>
<sequence length="273" mass="31360">MKLILTSFFFLLLFSSCKQYADSETEVSMMNLAIPSVDYDTSESKNMNAPPPPSQKISAKIIKTGTLKFQTQDLKNTFGNIQSAVQKYKGNIENDFEGKEYNSAFKRMTVRIPSTSFDAFIADVSKGVAYFDTKEISSEDVTERYIDTEARLKTKKELEKRYLELLKKATKVSEMLEIEAQLSTIREEIESKEGQLKYLQSQVAMSMVSIEFYKTIAQEEGITVSYGSKIWNAIQTGFNGISSFFIWLIEVWPFILILVALIFFIRKRFRKNK</sequence>
<organism evidence="5 6">
    <name type="scientific">Flavobacterium arsenatis</name>
    <dbReference type="NCBI Taxonomy" id="1484332"/>
    <lineage>
        <taxon>Bacteria</taxon>
        <taxon>Pseudomonadati</taxon>
        <taxon>Bacteroidota</taxon>
        <taxon>Flavobacteriia</taxon>
        <taxon>Flavobacteriales</taxon>
        <taxon>Flavobacteriaceae</taxon>
        <taxon>Flavobacterium</taxon>
    </lineage>
</organism>
<feature type="signal peptide" evidence="3">
    <location>
        <begin position="1"/>
        <end position="21"/>
    </location>
</feature>
<dbReference type="EMBL" id="JAVDVI010000016">
    <property type="protein sequence ID" value="MDR6969168.1"/>
    <property type="molecule type" value="Genomic_DNA"/>
</dbReference>
<dbReference type="PROSITE" id="PS51257">
    <property type="entry name" value="PROKAR_LIPOPROTEIN"/>
    <property type="match status" value="1"/>
</dbReference>
<name>A0ABU1TTG4_9FLAO</name>
<proteinExistence type="predicted"/>
<keyword evidence="2" id="KW-0812">Transmembrane</keyword>
<evidence type="ECO:0000259" key="4">
    <source>
        <dbReference type="Pfam" id="PF14257"/>
    </source>
</evidence>
<protein>
    <recommendedName>
        <fullName evidence="4">DUF4349 domain-containing protein</fullName>
    </recommendedName>
</protein>
<dbReference type="InterPro" id="IPR025645">
    <property type="entry name" value="DUF4349"/>
</dbReference>
<dbReference type="RefSeq" id="WP_310027941.1">
    <property type="nucleotide sequence ID" value="NZ_JAVDVI010000016.1"/>
</dbReference>